<dbReference type="InterPro" id="IPR051808">
    <property type="entry name" value="Type_IV_pilus_biogenesis"/>
</dbReference>
<evidence type="ECO:0000256" key="7">
    <source>
        <dbReference type="ARBA" id="ARBA00023136"/>
    </source>
</evidence>
<accession>A0A1E5JPB2</accession>
<evidence type="ECO:0000259" key="11">
    <source>
        <dbReference type="SMART" id="SM00965"/>
    </source>
</evidence>
<gene>
    <name evidence="12" type="primary">pilQ</name>
    <name evidence="12" type="ORF">lpari_02726</name>
</gene>
<evidence type="ECO:0000256" key="1">
    <source>
        <dbReference type="ARBA" id="ARBA00004442"/>
    </source>
</evidence>
<evidence type="ECO:0000256" key="9">
    <source>
        <dbReference type="RuleBase" id="RU004004"/>
    </source>
</evidence>
<dbReference type="Pfam" id="PF00263">
    <property type="entry name" value="Secretin"/>
    <property type="match status" value="1"/>
</dbReference>
<evidence type="ECO:0000256" key="8">
    <source>
        <dbReference type="ARBA" id="ARBA00023237"/>
    </source>
</evidence>
<evidence type="ECO:0000256" key="6">
    <source>
        <dbReference type="ARBA" id="ARBA00022927"/>
    </source>
</evidence>
<keyword evidence="8" id="KW-0998">Cell outer membrane</keyword>
<dbReference type="Gene3D" id="3.30.1370.130">
    <property type="match status" value="1"/>
</dbReference>
<evidence type="ECO:0000256" key="2">
    <source>
        <dbReference type="ARBA" id="ARBA00006304"/>
    </source>
</evidence>
<dbReference type="Gene3D" id="2.60.40.3500">
    <property type="match status" value="1"/>
</dbReference>
<dbReference type="InterPro" id="IPR013355">
    <property type="entry name" value="Pilus_4_PilQ"/>
</dbReference>
<dbReference type="InterPro" id="IPR001775">
    <property type="entry name" value="GspD/PilQ"/>
</dbReference>
<dbReference type="AlphaFoldDB" id="A0A1E5JPB2"/>
<organism evidence="12 13">
    <name type="scientific">Legionella parisiensis</name>
    <dbReference type="NCBI Taxonomy" id="45071"/>
    <lineage>
        <taxon>Bacteria</taxon>
        <taxon>Pseudomonadati</taxon>
        <taxon>Pseudomonadota</taxon>
        <taxon>Gammaproteobacteria</taxon>
        <taxon>Legionellales</taxon>
        <taxon>Legionellaceae</taxon>
        <taxon>Legionella</taxon>
    </lineage>
</organism>
<feature type="domain" description="Secretin/TonB short N-terminal" evidence="11">
    <location>
        <begin position="295"/>
        <end position="343"/>
    </location>
</feature>
<evidence type="ECO:0000256" key="10">
    <source>
        <dbReference type="SAM" id="SignalP"/>
    </source>
</evidence>
<keyword evidence="6" id="KW-0653">Protein transport</keyword>
<keyword evidence="7" id="KW-0472">Membrane</keyword>
<dbReference type="InterPro" id="IPR004845">
    <property type="entry name" value="T2SS_GspD_CS"/>
</dbReference>
<proteinExistence type="inferred from homology"/>
<keyword evidence="4" id="KW-0812">Transmembrane</keyword>
<sequence length="701" mass="77697">MRRIVALFILFSMSLGMAFAQNNPLLSIKVIPLPQGKLRVDFEFAQPVKREPASFVTQNPTRIVLDFIDSNLELPSKQKAKEIKIGSLDKYAVVAVGSRVRAILDLNYAVPYLGSVSENVYTLILNGKNNELYQPAKELLLTHRPVRTSYEINHFDFRGIERQGGRAIVDVSSTTVPMEVEQHGKEILVKFLNTKIPQELRKRFDVSDFRSPVQIVTFQQKGKNAHMRLAGTGAFGQYVYQVNKQFMIDVFPLTPEEAQQAKLKKKVFSGRRLSLNFQNISIRAVLQLLADFTGMNIVVSDNVQGNITLRLNNIPWDQALDIILTTQKLAKHQTGNVMLIDYKASFDKMEAEELKSQRAIQKLEPVRSELIQINYAKATDLAILIKDKQNSLLSEKGRVSVDTRTNTIWIQDSGTRINEVRELIKQLDVPVKQVLIEARIVEVTKDFAQDLGIRWGVSRPTHLSGTLAGANQLAQGVAPANVVPFTDRLNLDLVAAPVTGVPPASVGIALAQLGDNILLDLELSALESEGLAELISSPKLITANQQAAVIESGQEIPYQEATSSGATAVAFKKAVLSLNVTPQITPDSKILMELKINQDNALPNLTFNGVPVIATKEIKTNVLVSNGQTIVLGGIYQQDKSKTITRVPFFGQLPVVGNLFKNTQIALRNDELLIFITPKIITNSLSITTIEGRKPIRFDEK</sequence>
<dbReference type="SMART" id="SM00965">
    <property type="entry name" value="STN"/>
    <property type="match status" value="1"/>
</dbReference>
<evidence type="ECO:0000313" key="13">
    <source>
        <dbReference type="Proteomes" id="UP000095229"/>
    </source>
</evidence>
<dbReference type="GO" id="GO:0009279">
    <property type="term" value="C:cell outer membrane"/>
    <property type="evidence" value="ECO:0007669"/>
    <property type="project" value="UniProtKB-SubCell"/>
</dbReference>
<dbReference type="PROSITE" id="PS00875">
    <property type="entry name" value="T2SP_D"/>
    <property type="match status" value="1"/>
</dbReference>
<dbReference type="EMBL" id="LSOG01000069">
    <property type="protein sequence ID" value="OEH46387.1"/>
    <property type="molecule type" value="Genomic_DNA"/>
</dbReference>
<dbReference type="InterPro" id="IPR038591">
    <property type="entry name" value="NolW-like_sf"/>
</dbReference>
<dbReference type="InterPro" id="IPR011662">
    <property type="entry name" value="Secretin/TonB_short_N"/>
</dbReference>
<dbReference type="OrthoDB" id="9779724at2"/>
<evidence type="ECO:0000256" key="3">
    <source>
        <dbReference type="ARBA" id="ARBA00022448"/>
    </source>
</evidence>
<evidence type="ECO:0000313" key="12">
    <source>
        <dbReference type="EMBL" id="OEH46387.1"/>
    </source>
</evidence>
<dbReference type="PATRIC" id="fig|45071.6.peg.3600"/>
<dbReference type="NCBIfam" id="TIGR02515">
    <property type="entry name" value="IV_pilus_PilQ"/>
    <property type="match status" value="1"/>
</dbReference>
<dbReference type="Proteomes" id="UP000095229">
    <property type="component" value="Unassembled WGS sequence"/>
</dbReference>
<keyword evidence="13" id="KW-1185">Reference proteome</keyword>
<protein>
    <submittedName>
        <fullName evidence="12">Type IV pilus biogenesis and competence protein PilQ</fullName>
    </submittedName>
</protein>
<dbReference type="Pfam" id="PF03958">
    <property type="entry name" value="Secretin_N"/>
    <property type="match status" value="1"/>
</dbReference>
<comment type="similarity">
    <text evidence="2">Belongs to the bacterial secretin family. PilQ subfamily.</text>
</comment>
<dbReference type="InterPro" id="IPR049371">
    <property type="entry name" value="GspD-like_N0"/>
</dbReference>
<name>A0A1E5JPB2_9GAMM</name>
<dbReference type="RefSeq" id="WP_058518914.1">
    <property type="nucleotide sequence ID" value="NZ_CAAAIE010000001.1"/>
</dbReference>
<dbReference type="Pfam" id="PF11741">
    <property type="entry name" value="AMIN"/>
    <property type="match status" value="1"/>
</dbReference>
<dbReference type="STRING" id="45071.Lpar_3338"/>
<dbReference type="InterPro" id="IPR021731">
    <property type="entry name" value="AMIN_dom"/>
</dbReference>
<dbReference type="Gene3D" id="2.60.40.3470">
    <property type="match status" value="1"/>
</dbReference>
<comment type="caution">
    <text evidence="12">The sequence shown here is derived from an EMBL/GenBank/DDBJ whole genome shotgun (WGS) entry which is preliminary data.</text>
</comment>
<keyword evidence="5 10" id="KW-0732">Signal</keyword>
<evidence type="ECO:0000256" key="4">
    <source>
        <dbReference type="ARBA" id="ARBA00022692"/>
    </source>
</evidence>
<feature type="signal peptide" evidence="10">
    <location>
        <begin position="1"/>
        <end position="20"/>
    </location>
</feature>
<dbReference type="GO" id="GO:0009306">
    <property type="term" value="P:protein secretion"/>
    <property type="evidence" value="ECO:0007669"/>
    <property type="project" value="InterPro"/>
</dbReference>
<keyword evidence="3 9" id="KW-0813">Transport</keyword>
<dbReference type="Pfam" id="PF21305">
    <property type="entry name" value="type_II_gspD_N0"/>
    <property type="match status" value="1"/>
</dbReference>
<comment type="subcellular location">
    <subcellularLocation>
        <location evidence="1 9">Cell outer membrane</location>
    </subcellularLocation>
</comment>
<evidence type="ECO:0000256" key="5">
    <source>
        <dbReference type="ARBA" id="ARBA00022729"/>
    </source>
</evidence>
<dbReference type="PANTHER" id="PTHR30604:SF1">
    <property type="entry name" value="DNA UTILIZATION PROTEIN HOFQ"/>
    <property type="match status" value="1"/>
</dbReference>
<dbReference type="Gene3D" id="3.30.1370.120">
    <property type="match status" value="1"/>
</dbReference>
<dbReference type="InterPro" id="IPR004846">
    <property type="entry name" value="T2SS/T3SS_dom"/>
</dbReference>
<dbReference type="InterPro" id="IPR005644">
    <property type="entry name" value="NolW-like"/>
</dbReference>
<reference evidence="12 13" key="1">
    <citation type="submission" date="2016-02" db="EMBL/GenBank/DDBJ databases">
        <title>Secondary metabolites in Legionella.</title>
        <authorList>
            <person name="Tobias N.J."/>
            <person name="Bode H.B."/>
        </authorList>
    </citation>
    <scope>NUCLEOTIDE SEQUENCE [LARGE SCALE GENOMIC DNA]</scope>
    <source>
        <strain evidence="12 13">DSM 19216</strain>
    </source>
</reference>
<dbReference type="PANTHER" id="PTHR30604">
    <property type="entry name" value="PROTEIN TRANSPORT PROTEIN HOFQ"/>
    <property type="match status" value="1"/>
</dbReference>
<dbReference type="PRINTS" id="PR00811">
    <property type="entry name" value="BCTERIALGSPD"/>
</dbReference>
<feature type="chain" id="PRO_5009179563" evidence="10">
    <location>
        <begin position="21"/>
        <end position="701"/>
    </location>
</feature>